<gene>
    <name evidence="1" type="ORF">UFOPK3610_00526</name>
</gene>
<sequence length="358" mass="36801">MFPRFRHGAIAAVLIAGCVALVLPSPALAATSAATHSDSGLFGSSDPTYDGVLRQSYALIGLTSVGVAPPASAVMWLLEQQCASGAFMAYRTDSCTAADLSTYTGTDTNSTAAAAIALTAVGESKASRAAVRWLVGTQLPDGGWPWLVGLTSDPVSTGLVMQALRADDRDSKSLRTAIRRGAAWIRAHVADCSVSKNHFGGLGFSAQSVPDGFSTAAALIGYAGPLTALSPTQSQAAPTAQCDNRASGAGAMSRFLVSSLVRHNGSIPGLMDASQADWNATAFAIIALRNAGFGANAMHAATRALLRHVEDYILSGDDTMPAAIGTLLLVARATGSAPRAFGPQRIDLVARLLGTRRA</sequence>
<dbReference type="EMBL" id="CAFBMR010000012">
    <property type="protein sequence ID" value="CAB4907231.1"/>
    <property type="molecule type" value="Genomic_DNA"/>
</dbReference>
<accession>A0A6J7GFU5</accession>
<name>A0A6J7GFU5_9ZZZZ</name>
<dbReference type="PROSITE" id="PS51257">
    <property type="entry name" value="PROKAR_LIPOPROTEIN"/>
    <property type="match status" value="1"/>
</dbReference>
<evidence type="ECO:0000313" key="1">
    <source>
        <dbReference type="EMBL" id="CAB4907231.1"/>
    </source>
</evidence>
<dbReference type="Gene3D" id="1.50.10.20">
    <property type="match status" value="1"/>
</dbReference>
<dbReference type="AlphaFoldDB" id="A0A6J7GFU5"/>
<organism evidence="1">
    <name type="scientific">freshwater metagenome</name>
    <dbReference type="NCBI Taxonomy" id="449393"/>
    <lineage>
        <taxon>unclassified sequences</taxon>
        <taxon>metagenomes</taxon>
        <taxon>ecological metagenomes</taxon>
    </lineage>
</organism>
<protein>
    <submittedName>
        <fullName evidence="1">Unannotated protein</fullName>
    </submittedName>
</protein>
<dbReference type="InterPro" id="IPR008930">
    <property type="entry name" value="Terpenoid_cyclase/PrenylTrfase"/>
</dbReference>
<dbReference type="SUPFAM" id="SSF48239">
    <property type="entry name" value="Terpenoid cyclases/Protein prenyltransferases"/>
    <property type="match status" value="1"/>
</dbReference>
<reference evidence="1" key="1">
    <citation type="submission" date="2020-05" db="EMBL/GenBank/DDBJ databases">
        <authorList>
            <person name="Chiriac C."/>
            <person name="Salcher M."/>
            <person name="Ghai R."/>
            <person name="Kavagutti S V."/>
        </authorList>
    </citation>
    <scope>NUCLEOTIDE SEQUENCE</scope>
</reference>
<proteinExistence type="predicted"/>